<feature type="compositionally biased region" description="Polar residues" evidence="1">
    <location>
        <begin position="100"/>
        <end position="109"/>
    </location>
</feature>
<reference evidence="3" key="1">
    <citation type="submission" date="2019-03" db="EMBL/GenBank/DDBJ databases">
        <title>Metabolic reconstructions from genomes of highly enriched 'Candidatus Accumulibacter' and 'Candidatus Competibacter' bioreactor populations.</title>
        <authorList>
            <person name="Annavajhala M.K."/>
            <person name="Welles L."/>
            <person name="Abbas B."/>
            <person name="Sorokin D."/>
            <person name="Park H."/>
            <person name="Van Loosdrecht M."/>
            <person name="Chandran K."/>
        </authorList>
    </citation>
    <scope>NUCLEOTIDE SEQUENCE</scope>
    <source>
        <strain evidence="3">SBR_L</strain>
    </source>
</reference>
<evidence type="ECO:0000259" key="2">
    <source>
        <dbReference type="Pfam" id="PF13401"/>
    </source>
</evidence>
<dbReference type="InterPro" id="IPR049945">
    <property type="entry name" value="AAA_22"/>
</dbReference>
<evidence type="ECO:0000256" key="1">
    <source>
        <dbReference type="SAM" id="MobiDB-lite"/>
    </source>
</evidence>
<protein>
    <submittedName>
        <fullName evidence="3">Transposase</fullName>
    </submittedName>
</protein>
<evidence type="ECO:0000313" key="3">
    <source>
        <dbReference type="EMBL" id="NMQ05272.1"/>
    </source>
</evidence>
<dbReference type="SUPFAM" id="SSF52540">
    <property type="entry name" value="P-loop containing nucleoside triphosphate hydrolases"/>
    <property type="match status" value="1"/>
</dbReference>
<gene>
    <name evidence="3" type="ORF">E4Q08_08310</name>
</gene>
<comment type="caution">
    <text evidence="3">The sequence shown here is derived from an EMBL/GenBank/DDBJ whole genome shotgun (WGS) entry which is preliminary data.</text>
</comment>
<dbReference type="InterPro" id="IPR027417">
    <property type="entry name" value="P-loop_NTPase"/>
</dbReference>
<dbReference type="RefSeq" id="WP_169070037.1">
    <property type="nucleotide sequence ID" value="NZ_SPMX01000018.1"/>
</dbReference>
<accession>A0ABX1T6K3</accession>
<dbReference type="EMBL" id="SPMX01000018">
    <property type="protein sequence ID" value="NMQ05272.1"/>
    <property type="molecule type" value="Genomic_DNA"/>
</dbReference>
<name>A0ABX1T6K3_9PROT</name>
<feature type="domain" description="ORC1/DEAH AAA+ ATPase" evidence="2">
    <location>
        <begin position="166"/>
        <end position="307"/>
    </location>
</feature>
<dbReference type="Gene3D" id="3.40.50.300">
    <property type="entry name" value="P-loop containing nucleotide triphosphate hydrolases"/>
    <property type="match status" value="1"/>
</dbReference>
<sequence length="420" mass="46463">MLILGEVLQRNGISQARLARHLHLSPAAINLLVKRGQYPKKTERRALRSMVLAALRGWGVVESELEDCFFEPETPEVGGPGKSPGDPANEGTAPRIRTAPSGTTTQPQEVESEMLLRKQTLSEAARRKFSIFRDPFDDPRQASEVYLSRDLRYVRESMWQVALGNTRFLAVIGESGAGKSTLREEMEERLRMEGKAVVLIAPYVLAMEDSDQKGRRLLSDHIAEAILREVSPGESPKRSPEARFHQVKTCLVESRRSGRHHLLIIEEAHALAIPTLKHLKRFLELKDGMGWLITILLIGQPELRDKLDERRSAVREVTQRCQIVSLPPLGPCLGEYLQHRFQAAGLDLSAIVEPAAVDALMQALTITQRYGSSAAETQVISLTHPLVANNLLTAAINQAASLGAPRVTAGLVKAVRESMP</sequence>
<proteinExistence type="predicted"/>
<dbReference type="PANTHER" id="PTHR35894">
    <property type="entry name" value="GENERAL SECRETION PATHWAY PROTEIN A-RELATED"/>
    <property type="match status" value="1"/>
</dbReference>
<dbReference type="Proteomes" id="UP000886469">
    <property type="component" value="Unassembled WGS sequence"/>
</dbReference>
<evidence type="ECO:0000313" key="4">
    <source>
        <dbReference type="Proteomes" id="UP000886469"/>
    </source>
</evidence>
<dbReference type="Pfam" id="PF13401">
    <property type="entry name" value="AAA_22"/>
    <property type="match status" value="1"/>
</dbReference>
<feature type="region of interest" description="Disordered" evidence="1">
    <location>
        <begin position="71"/>
        <end position="111"/>
    </location>
</feature>
<keyword evidence="4" id="KW-1185">Reference proteome</keyword>
<dbReference type="InterPro" id="IPR052026">
    <property type="entry name" value="ExeA_AAA_ATPase_DNA-bind"/>
</dbReference>
<dbReference type="PANTHER" id="PTHR35894:SF1">
    <property type="entry name" value="PHOSPHORIBULOKINASE _ URIDINE KINASE FAMILY"/>
    <property type="match status" value="1"/>
</dbReference>
<organism evidence="3 4">
    <name type="scientific">Candidatus Accumulibacter contiguus</name>
    <dbReference type="NCBI Taxonomy" id="2954381"/>
    <lineage>
        <taxon>Bacteria</taxon>
        <taxon>Pseudomonadati</taxon>
        <taxon>Pseudomonadota</taxon>
        <taxon>Betaproteobacteria</taxon>
        <taxon>Candidatus Accumulibacter</taxon>
    </lineage>
</organism>